<name>A0ABR3RWD9_9PLEO</name>
<sequence>MPPKKKTPEVGDATTSSGETKFSWTPENDRTLLLLSLGRNVGTADYEKFVTAVPAGANFQGVRQRISKLRVEQKKKYEELGWELTTEATTKAKTPATPKKRKGGDEEGGQETPVKKGRAKKAAKSEDKVQDDEEGDVKGEGFKEEEEEEEEEEEVDQAI</sequence>
<dbReference type="Proteomes" id="UP001521222">
    <property type="component" value="Unassembled WGS sequence"/>
</dbReference>
<keyword evidence="3" id="KW-1185">Reference proteome</keyword>
<evidence type="ECO:0000256" key="1">
    <source>
        <dbReference type="SAM" id="MobiDB-lite"/>
    </source>
</evidence>
<feature type="region of interest" description="Disordered" evidence="1">
    <location>
        <begin position="80"/>
        <end position="159"/>
    </location>
</feature>
<accession>A0ABR3RWD9</accession>
<feature type="compositionally biased region" description="Low complexity" evidence="1">
    <location>
        <begin position="85"/>
        <end position="97"/>
    </location>
</feature>
<feature type="compositionally biased region" description="Polar residues" evidence="1">
    <location>
        <begin position="13"/>
        <end position="26"/>
    </location>
</feature>
<reference evidence="2 3" key="1">
    <citation type="submission" date="2024-02" db="EMBL/GenBank/DDBJ databases">
        <title>De novo assembly and annotation of 12 fungi associated with fruit tree decline syndrome in Ontario, Canada.</title>
        <authorList>
            <person name="Sulman M."/>
            <person name="Ellouze W."/>
            <person name="Ilyukhin E."/>
        </authorList>
    </citation>
    <scope>NUCLEOTIDE SEQUENCE [LARGE SCALE GENOMIC DNA]</scope>
    <source>
        <strain evidence="2 3">M97-236</strain>
    </source>
</reference>
<gene>
    <name evidence="2" type="ORF">SLS59_001925</name>
</gene>
<proteinExistence type="predicted"/>
<evidence type="ECO:0000313" key="3">
    <source>
        <dbReference type="Proteomes" id="UP001521222"/>
    </source>
</evidence>
<feature type="compositionally biased region" description="Acidic residues" evidence="1">
    <location>
        <begin position="143"/>
        <end position="159"/>
    </location>
</feature>
<dbReference type="EMBL" id="JAKIXB020000005">
    <property type="protein sequence ID" value="KAL1608735.1"/>
    <property type="molecule type" value="Genomic_DNA"/>
</dbReference>
<comment type="caution">
    <text evidence="2">The sequence shown here is derived from an EMBL/GenBank/DDBJ whole genome shotgun (WGS) entry which is preliminary data.</text>
</comment>
<organism evidence="2 3">
    <name type="scientific">Nothophoma quercina</name>
    <dbReference type="NCBI Taxonomy" id="749835"/>
    <lineage>
        <taxon>Eukaryota</taxon>
        <taxon>Fungi</taxon>
        <taxon>Dikarya</taxon>
        <taxon>Ascomycota</taxon>
        <taxon>Pezizomycotina</taxon>
        <taxon>Dothideomycetes</taxon>
        <taxon>Pleosporomycetidae</taxon>
        <taxon>Pleosporales</taxon>
        <taxon>Pleosporineae</taxon>
        <taxon>Didymellaceae</taxon>
        <taxon>Nothophoma</taxon>
    </lineage>
</organism>
<feature type="region of interest" description="Disordered" evidence="1">
    <location>
        <begin position="1"/>
        <end position="27"/>
    </location>
</feature>
<evidence type="ECO:0000313" key="2">
    <source>
        <dbReference type="EMBL" id="KAL1608735.1"/>
    </source>
</evidence>
<protein>
    <submittedName>
        <fullName evidence="2">Uncharacterized protein</fullName>
    </submittedName>
</protein>